<proteinExistence type="predicted"/>
<feature type="chain" id="PRO_5037301754" evidence="4">
    <location>
        <begin position="26"/>
        <end position="362"/>
    </location>
</feature>
<protein>
    <submittedName>
        <fullName evidence="5">TRAP transporter substrate-binding protein</fullName>
    </submittedName>
</protein>
<name>A0A933S078_RHOPL</name>
<feature type="signal peptide" evidence="4">
    <location>
        <begin position="1"/>
        <end position="25"/>
    </location>
</feature>
<dbReference type="InterPro" id="IPR006311">
    <property type="entry name" value="TAT_signal"/>
</dbReference>
<dbReference type="InterPro" id="IPR041722">
    <property type="entry name" value="TakP/all3028"/>
</dbReference>
<dbReference type="GO" id="GO:0015849">
    <property type="term" value="P:organic acid transport"/>
    <property type="evidence" value="ECO:0007669"/>
    <property type="project" value="InterPro"/>
</dbReference>
<dbReference type="Gene3D" id="3.40.190.170">
    <property type="entry name" value="Bacterial extracellular solute-binding protein, family 7"/>
    <property type="match status" value="1"/>
</dbReference>
<evidence type="ECO:0000256" key="2">
    <source>
        <dbReference type="PIRSR" id="PIRSR039026-1"/>
    </source>
</evidence>
<feature type="binding site" evidence="2">
    <location>
        <position position="155"/>
    </location>
    <ligand>
        <name>substrate</name>
    </ligand>
</feature>
<dbReference type="Gene3D" id="3.40.190.10">
    <property type="entry name" value="Periplasmic binding protein-like II"/>
    <property type="match status" value="1"/>
</dbReference>
<evidence type="ECO:0000313" key="5">
    <source>
        <dbReference type="EMBL" id="MBI5130217.1"/>
    </source>
</evidence>
<evidence type="ECO:0000256" key="3">
    <source>
        <dbReference type="PIRSR" id="PIRSR039026-2"/>
    </source>
</evidence>
<dbReference type="InterPro" id="IPR018389">
    <property type="entry name" value="DctP_fam"/>
</dbReference>
<dbReference type="GO" id="GO:0043177">
    <property type="term" value="F:organic acid binding"/>
    <property type="evidence" value="ECO:0007669"/>
    <property type="project" value="InterPro"/>
</dbReference>
<comment type="caution">
    <text evidence="5">The sequence shown here is derived from an EMBL/GenBank/DDBJ whole genome shotgun (WGS) entry which is preliminary data.</text>
</comment>
<feature type="binding site" evidence="3">
    <location>
        <position position="239"/>
    </location>
    <ligand>
        <name>substrate</name>
    </ligand>
</feature>
<dbReference type="PROSITE" id="PS51318">
    <property type="entry name" value="TAT"/>
    <property type="match status" value="1"/>
</dbReference>
<sequence length="362" mass="39899">MKRRDFLKVSATGAAVAAVASPAIAQSSPEVKWRLTSSFPKSLDTIYGGAEYLAKQVAEMTDNKFQIQVFAAGEVVPGLQALDATSNGTVEMCHTVSYYYVGKDPTFAVFASVPFGLNARQQNSWLYQGGGNELANEFYKKHGVTGFPCGNTGTQMGGWFRKEIKTVADMSGLKMRIGGIAGQVLQKVGVVPQQIAGGDIYPALEKGTIDAAEWVGPYDDEKLGFQKVAKYYYYPGFWEGGPTVHAFANLEKFNALPKNYQSILANAAEATNTWMNARYDMLNPTALKRLVASGTQLRPFSNEILDACLKATNELWGEISAKNADFKKAIDAMQAYRSDQYLWWQVAEYTYDSFMIRSRTRG</sequence>
<dbReference type="GO" id="GO:0031317">
    <property type="term" value="C:tripartite ATP-independent periplasmic transporter complex"/>
    <property type="evidence" value="ECO:0007669"/>
    <property type="project" value="InterPro"/>
</dbReference>
<evidence type="ECO:0000256" key="4">
    <source>
        <dbReference type="SAM" id="SignalP"/>
    </source>
</evidence>
<dbReference type="InterPro" id="IPR019546">
    <property type="entry name" value="TAT_signal_bac_arc"/>
</dbReference>
<keyword evidence="1 4" id="KW-0732">Signal</keyword>
<dbReference type="EMBL" id="JACRJB010000034">
    <property type="protein sequence ID" value="MBI5130217.1"/>
    <property type="molecule type" value="Genomic_DNA"/>
</dbReference>
<dbReference type="NCBIfam" id="TIGR01409">
    <property type="entry name" value="TAT_signal_seq"/>
    <property type="match status" value="1"/>
</dbReference>
<dbReference type="CDD" id="cd13682">
    <property type="entry name" value="PBP2_TRAP_alpha-ketoacid"/>
    <property type="match status" value="1"/>
</dbReference>
<feature type="binding site" evidence="2">
    <location>
        <position position="176"/>
    </location>
    <ligand>
        <name>substrate</name>
    </ligand>
</feature>
<dbReference type="GO" id="GO:0046872">
    <property type="term" value="F:metal ion binding"/>
    <property type="evidence" value="ECO:0007669"/>
    <property type="project" value="UniProtKB-KW"/>
</dbReference>
<dbReference type="InterPro" id="IPR026289">
    <property type="entry name" value="SBP_TakP-like"/>
</dbReference>
<evidence type="ECO:0000256" key="1">
    <source>
        <dbReference type="ARBA" id="ARBA00022729"/>
    </source>
</evidence>
<gene>
    <name evidence="5" type="ORF">HZA66_12310</name>
</gene>
<dbReference type="Pfam" id="PF03480">
    <property type="entry name" value="DctP"/>
    <property type="match status" value="1"/>
</dbReference>
<dbReference type="Proteomes" id="UP000782519">
    <property type="component" value="Unassembled WGS sequence"/>
</dbReference>
<dbReference type="AlphaFoldDB" id="A0A933S078"/>
<feature type="binding site" evidence="3">
    <location>
        <position position="214"/>
    </location>
    <ligand>
        <name>Na(+)</name>
        <dbReference type="ChEBI" id="CHEBI:29101"/>
    </ligand>
</feature>
<dbReference type="PIRSF" id="PIRSF039026">
    <property type="entry name" value="SiaP"/>
    <property type="match status" value="1"/>
</dbReference>
<evidence type="ECO:0000313" key="6">
    <source>
        <dbReference type="Proteomes" id="UP000782519"/>
    </source>
</evidence>
<accession>A0A933S078</accession>
<reference evidence="5" key="1">
    <citation type="submission" date="2020-07" db="EMBL/GenBank/DDBJ databases">
        <title>Huge and variable diversity of episymbiotic CPR bacteria and DPANN archaea in groundwater ecosystems.</title>
        <authorList>
            <person name="He C.Y."/>
            <person name="Keren R."/>
            <person name="Whittaker M."/>
            <person name="Farag I.F."/>
            <person name="Doudna J."/>
            <person name="Cate J.H.D."/>
            <person name="Banfield J.F."/>
        </authorList>
    </citation>
    <scope>NUCLEOTIDE SEQUENCE</scope>
    <source>
        <strain evidence="5">NC_groundwater_1818_Pr3_B-0.1um_66_35</strain>
    </source>
</reference>
<dbReference type="NCBIfam" id="NF037995">
    <property type="entry name" value="TRAP_S1"/>
    <property type="match status" value="1"/>
</dbReference>
<organism evidence="5 6">
    <name type="scientific">Rhodopseudomonas palustris</name>
    <dbReference type="NCBI Taxonomy" id="1076"/>
    <lineage>
        <taxon>Bacteria</taxon>
        <taxon>Pseudomonadati</taxon>
        <taxon>Pseudomonadota</taxon>
        <taxon>Alphaproteobacteria</taxon>
        <taxon>Hyphomicrobiales</taxon>
        <taxon>Nitrobacteraceae</taxon>
        <taxon>Rhodopseudomonas</taxon>
    </lineage>
</organism>
<dbReference type="GO" id="GO:0055085">
    <property type="term" value="P:transmembrane transport"/>
    <property type="evidence" value="ECO:0007669"/>
    <property type="project" value="InterPro"/>
</dbReference>
<dbReference type="PANTHER" id="PTHR33376:SF5">
    <property type="entry name" value="EXTRACYTOPLASMIC SOLUTE RECEPTOR PROTEIN"/>
    <property type="match status" value="1"/>
</dbReference>
<dbReference type="PANTHER" id="PTHR33376">
    <property type="match status" value="1"/>
</dbReference>
<dbReference type="InterPro" id="IPR038404">
    <property type="entry name" value="TRAP_DctP_sf"/>
</dbReference>
<feature type="binding site" evidence="3">
    <location>
        <position position="213"/>
    </location>
    <ligand>
        <name>substrate</name>
    </ligand>
</feature>
<keyword evidence="3" id="KW-0479">Metal-binding</keyword>